<feature type="domain" description="Ground-like" evidence="2">
    <location>
        <begin position="123"/>
        <end position="180"/>
    </location>
</feature>
<dbReference type="OrthoDB" id="5775991at2759"/>
<protein>
    <submittedName>
        <fullName evidence="5">Ground-like domain-containing protein</fullName>
    </submittedName>
</protein>
<feature type="compositionally biased region" description="Polar residues" evidence="1">
    <location>
        <begin position="14"/>
        <end position="28"/>
    </location>
</feature>
<keyword evidence="4" id="KW-1185">Reference proteome</keyword>
<reference evidence="5" key="1">
    <citation type="submission" date="2016-06" db="UniProtKB">
        <authorList>
            <consortium name="WormBaseParasite"/>
        </authorList>
    </citation>
    <scope>IDENTIFICATION</scope>
</reference>
<organism evidence="5">
    <name type="scientific">Gongylonema pulchrum</name>
    <dbReference type="NCBI Taxonomy" id="637853"/>
    <lineage>
        <taxon>Eukaryota</taxon>
        <taxon>Metazoa</taxon>
        <taxon>Ecdysozoa</taxon>
        <taxon>Nematoda</taxon>
        <taxon>Chromadorea</taxon>
        <taxon>Rhabditida</taxon>
        <taxon>Spirurina</taxon>
        <taxon>Spiruromorpha</taxon>
        <taxon>Spiruroidea</taxon>
        <taxon>Gongylonematidae</taxon>
        <taxon>Gongylonema</taxon>
    </lineage>
</organism>
<dbReference type="Pfam" id="PF04155">
    <property type="entry name" value="Ground-like"/>
    <property type="match status" value="1"/>
</dbReference>
<accession>A0A183E0R0</accession>
<evidence type="ECO:0000313" key="3">
    <source>
        <dbReference type="EMBL" id="VDN24356.1"/>
    </source>
</evidence>
<dbReference type="InterPro" id="IPR007284">
    <property type="entry name" value="Ground-like_dom"/>
</dbReference>
<feature type="region of interest" description="Disordered" evidence="1">
    <location>
        <begin position="1"/>
        <end position="56"/>
    </location>
</feature>
<dbReference type="Proteomes" id="UP000271098">
    <property type="component" value="Unassembled WGS sequence"/>
</dbReference>
<evidence type="ECO:0000313" key="5">
    <source>
        <dbReference type="WBParaSite" id="GPUH_0001457001-mRNA-1"/>
    </source>
</evidence>
<evidence type="ECO:0000313" key="4">
    <source>
        <dbReference type="Proteomes" id="UP000271098"/>
    </source>
</evidence>
<evidence type="ECO:0000259" key="2">
    <source>
        <dbReference type="Pfam" id="PF04155"/>
    </source>
</evidence>
<evidence type="ECO:0000256" key="1">
    <source>
        <dbReference type="SAM" id="MobiDB-lite"/>
    </source>
</evidence>
<reference evidence="3 4" key="2">
    <citation type="submission" date="2018-11" db="EMBL/GenBank/DDBJ databases">
        <authorList>
            <consortium name="Pathogen Informatics"/>
        </authorList>
    </citation>
    <scope>NUCLEOTIDE SEQUENCE [LARGE SCALE GENOMIC DNA]</scope>
</reference>
<sequence length="202" mass="22034">MQSSGAPGAEENLYDNQQHLSGLNSAKSETLIGTELTADRLPPPPSSKSTEASVHRVQVLPPPQQPRSVSYQNTGFYQNSIPSVGDYYQKYNGYLGTTSIEQQTSNVLANDYDGEMAYVAEAGNIVERDAEASKRLIYSVCEAELSAPCNVICGTGFYSYIARANQFCLASAHDVSCYAFVPACDSDFPNEQKARKRSTTKF</sequence>
<dbReference type="EMBL" id="UYRT01081394">
    <property type="protein sequence ID" value="VDN24356.1"/>
    <property type="molecule type" value="Genomic_DNA"/>
</dbReference>
<gene>
    <name evidence="3" type="ORF">GPUH_LOCUS14551</name>
</gene>
<dbReference type="WBParaSite" id="GPUH_0001457001-mRNA-1">
    <property type="protein sequence ID" value="GPUH_0001457001-mRNA-1"/>
    <property type="gene ID" value="GPUH_0001457001"/>
</dbReference>
<name>A0A183E0R0_9BILA</name>
<dbReference type="AlphaFoldDB" id="A0A183E0R0"/>
<proteinExistence type="predicted"/>